<dbReference type="Proteomes" id="UP000317178">
    <property type="component" value="Chromosome"/>
</dbReference>
<dbReference type="KEGG" id="plon:Pla110_10800"/>
<dbReference type="InterPro" id="IPR017871">
    <property type="entry name" value="ABC_transporter-like_CS"/>
</dbReference>
<reference evidence="4 5" key="1">
    <citation type="submission" date="2019-02" db="EMBL/GenBank/DDBJ databases">
        <title>Deep-cultivation of Planctomycetes and their phenomic and genomic characterization uncovers novel biology.</title>
        <authorList>
            <person name="Wiegand S."/>
            <person name="Jogler M."/>
            <person name="Boedeker C."/>
            <person name="Pinto D."/>
            <person name="Vollmers J."/>
            <person name="Rivas-Marin E."/>
            <person name="Kohn T."/>
            <person name="Peeters S.H."/>
            <person name="Heuer A."/>
            <person name="Rast P."/>
            <person name="Oberbeckmann S."/>
            <person name="Bunk B."/>
            <person name="Jeske O."/>
            <person name="Meyerdierks A."/>
            <person name="Storesund J.E."/>
            <person name="Kallscheuer N."/>
            <person name="Luecker S."/>
            <person name="Lage O.M."/>
            <person name="Pohl T."/>
            <person name="Merkel B.J."/>
            <person name="Hornburger P."/>
            <person name="Mueller R.-W."/>
            <person name="Bruemmer F."/>
            <person name="Labrenz M."/>
            <person name="Spormann A.M."/>
            <person name="Op den Camp H."/>
            <person name="Overmann J."/>
            <person name="Amann R."/>
            <person name="Jetten M.S.M."/>
            <person name="Mascher T."/>
            <person name="Medema M.H."/>
            <person name="Devos D.P."/>
            <person name="Kaster A.-K."/>
            <person name="Ovreas L."/>
            <person name="Rohde M."/>
            <person name="Galperin M.Y."/>
            <person name="Jogler C."/>
        </authorList>
    </citation>
    <scope>NUCLEOTIDE SEQUENCE [LARGE SCALE GENOMIC DNA]</scope>
    <source>
        <strain evidence="4 5">Pla110</strain>
    </source>
</reference>
<evidence type="ECO:0000259" key="3">
    <source>
        <dbReference type="PROSITE" id="PS50893"/>
    </source>
</evidence>
<evidence type="ECO:0000313" key="4">
    <source>
        <dbReference type="EMBL" id="QDU79372.1"/>
    </source>
</evidence>
<keyword evidence="2 4" id="KW-0067">ATP-binding</keyword>
<dbReference type="InterPro" id="IPR003593">
    <property type="entry name" value="AAA+_ATPase"/>
</dbReference>
<dbReference type="InterPro" id="IPR003439">
    <property type="entry name" value="ABC_transporter-like_ATP-bd"/>
</dbReference>
<proteinExistence type="predicted"/>
<dbReference type="PROSITE" id="PS50893">
    <property type="entry name" value="ABC_TRANSPORTER_2"/>
    <property type="match status" value="1"/>
</dbReference>
<dbReference type="PANTHER" id="PTHR43582">
    <property type="entry name" value="LINEARMYCIN RESISTANCE ATP-BINDING PROTEIN LNRL"/>
    <property type="match status" value="1"/>
</dbReference>
<keyword evidence="4" id="KW-0378">Hydrolase</keyword>
<dbReference type="EMBL" id="CP036281">
    <property type="protein sequence ID" value="QDU79372.1"/>
    <property type="molecule type" value="Genomic_DNA"/>
</dbReference>
<dbReference type="PROSITE" id="PS00211">
    <property type="entry name" value="ABC_TRANSPORTER_1"/>
    <property type="match status" value="1"/>
</dbReference>
<dbReference type="EC" id="3.6.3.-" evidence="4"/>
<dbReference type="Pfam" id="PF00005">
    <property type="entry name" value="ABC_tran"/>
    <property type="match status" value="1"/>
</dbReference>
<organism evidence="4 5">
    <name type="scientific">Polystyrenella longa</name>
    <dbReference type="NCBI Taxonomy" id="2528007"/>
    <lineage>
        <taxon>Bacteria</taxon>
        <taxon>Pseudomonadati</taxon>
        <taxon>Planctomycetota</taxon>
        <taxon>Planctomycetia</taxon>
        <taxon>Planctomycetales</taxon>
        <taxon>Planctomycetaceae</taxon>
        <taxon>Polystyrenella</taxon>
    </lineage>
</organism>
<evidence type="ECO:0000256" key="2">
    <source>
        <dbReference type="ARBA" id="ARBA00022840"/>
    </source>
</evidence>
<dbReference type="GO" id="GO:0005524">
    <property type="term" value="F:ATP binding"/>
    <property type="evidence" value="ECO:0007669"/>
    <property type="project" value="UniProtKB-KW"/>
</dbReference>
<keyword evidence="1" id="KW-0547">Nucleotide-binding</keyword>
<dbReference type="InterPro" id="IPR027417">
    <property type="entry name" value="P-loop_NTPase"/>
</dbReference>
<dbReference type="SUPFAM" id="SSF52540">
    <property type="entry name" value="P-loop containing nucleoside triphosphate hydrolases"/>
    <property type="match status" value="1"/>
</dbReference>
<dbReference type="GO" id="GO:0016887">
    <property type="term" value="F:ATP hydrolysis activity"/>
    <property type="evidence" value="ECO:0007669"/>
    <property type="project" value="InterPro"/>
</dbReference>
<dbReference type="RefSeq" id="WP_144993927.1">
    <property type="nucleotide sequence ID" value="NZ_CP036281.1"/>
</dbReference>
<feature type="domain" description="ABC transporter" evidence="3">
    <location>
        <begin position="4"/>
        <end position="234"/>
    </location>
</feature>
<dbReference type="OrthoDB" id="9804819at2"/>
<protein>
    <submittedName>
        <fullName evidence="4">Daunorubicin/doxorubicin resistance ATP-binding protein DrrA</fullName>
        <ecNumber evidence="4">3.6.3.-</ecNumber>
    </submittedName>
</protein>
<dbReference type="PANTHER" id="PTHR43582:SF2">
    <property type="entry name" value="LINEARMYCIN RESISTANCE ATP-BINDING PROTEIN LNRL"/>
    <property type="match status" value="1"/>
</dbReference>
<dbReference type="Gene3D" id="3.40.50.300">
    <property type="entry name" value="P-loop containing nucleotide triphosphate hydrolases"/>
    <property type="match status" value="1"/>
</dbReference>
<sequence>MAVLEVSELRKSFEDLVAVDGVSFEVNAGEVFGLLGPNGAGKSTTMMMIAGLVRPDSGEILLEGNQFTAEKRELRHLIGVVPQDLAIYEDMTALENLMFFGSLYGVRGQELKDRIEDTLQRIGLVDRAHDRAETFSGGMKRRLNFGAALLHKPHLLILDEPTVGVDPQSRSHLLDCIRNLNKEGVAIIYASHYMEEVEAICDRVAIIDHGQRIAYDHISALLSKVSADLKLKISPPQNGLMERLKGRASLETTALNENMLVISRLPEQRNEDLRAELSDVLNEIEKSNVELRGIDTEEPSLEKLFLDLTGKSLRD</sequence>
<dbReference type="SMART" id="SM00382">
    <property type="entry name" value="AAA"/>
    <property type="match status" value="1"/>
</dbReference>
<dbReference type="AlphaFoldDB" id="A0A518CJG9"/>
<accession>A0A518CJG9</accession>
<evidence type="ECO:0000313" key="5">
    <source>
        <dbReference type="Proteomes" id="UP000317178"/>
    </source>
</evidence>
<evidence type="ECO:0000256" key="1">
    <source>
        <dbReference type="ARBA" id="ARBA00022741"/>
    </source>
</evidence>
<name>A0A518CJG9_9PLAN</name>
<gene>
    <name evidence="4" type="primary">drrA_2</name>
    <name evidence="4" type="ORF">Pla110_10800</name>
</gene>
<keyword evidence="5" id="KW-1185">Reference proteome</keyword>